<proteinExistence type="predicted"/>
<gene>
    <name evidence="1" type="ORF">R3W88_019672</name>
</gene>
<keyword evidence="2" id="KW-1185">Reference proteome</keyword>
<organism evidence="1 2">
    <name type="scientific">Solanum pinnatisectum</name>
    <name type="common">tansyleaf nightshade</name>
    <dbReference type="NCBI Taxonomy" id="50273"/>
    <lineage>
        <taxon>Eukaryota</taxon>
        <taxon>Viridiplantae</taxon>
        <taxon>Streptophyta</taxon>
        <taxon>Embryophyta</taxon>
        <taxon>Tracheophyta</taxon>
        <taxon>Spermatophyta</taxon>
        <taxon>Magnoliopsida</taxon>
        <taxon>eudicotyledons</taxon>
        <taxon>Gunneridae</taxon>
        <taxon>Pentapetalae</taxon>
        <taxon>asterids</taxon>
        <taxon>lamiids</taxon>
        <taxon>Solanales</taxon>
        <taxon>Solanaceae</taxon>
        <taxon>Solanoideae</taxon>
        <taxon>Solaneae</taxon>
        <taxon>Solanum</taxon>
    </lineage>
</organism>
<sequence>MHQAFEYRLIIARRRNPKGAPNEVLVKWNLPNNRFMLNSNDSIIGIIEIGGLGEMLKNNKDEWIIGFNSKINHTRPVLAEIYALKQGLLTAIEHNLSPIDI</sequence>
<dbReference type="AlphaFoldDB" id="A0AAV9KMV0"/>
<name>A0AAV9KMV0_9SOLN</name>
<accession>A0AAV9KMV0</accession>
<evidence type="ECO:0008006" key="3">
    <source>
        <dbReference type="Google" id="ProtNLM"/>
    </source>
</evidence>
<reference evidence="1 2" key="1">
    <citation type="submission" date="2023-10" db="EMBL/GenBank/DDBJ databases">
        <title>Genome-Wide Identification Analysis in wild type Solanum Pinnatisectum Reveals Some Genes Defensing Phytophthora Infestans.</title>
        <authorList>
            <person name="Sun C."/>
        </authorList>
    </citation>
    <scope>NUCLEOTIDE SEQUENCE [LARGE SCALE GENOMIC DNA]</scope>
    <source>
        <strain evidence="1">LQN</strain>
        <tissue evidence="1">Leaf</tissue>
    </source>
</reference>
<evidence type="ECO:0000313" key="1">
    <source>
        <dbReference type="EMBL" id="KAK4713765.1"/>
    </source>
</evidence>
<comment type="caution">
    <text evidence="1">The sequence shown here is derived from an EMBL/GenBank/DDBJ whole genome shotgun (WGS) entry which is preliminary data.</text>
</comment>
<dbReference type="EMBL" id="JAWPEI010000010">
    <property type="protein sequence ID" value="KAK4713765.1"/>
    <property type="molecule type" value="Genomic_DNA"/>
</dbReference>
<dbReference type="Proteomes" id="UP001311915">
    <property type="component" value="Unassembled WGS sequence"/>
</dbReference>
<protein>
    <recommendedName>
        <fullName evidence="3">RNase H type-1 domain-containing protein</fullName>
    </recommendedName>
</protein>
<evidence type="ECO:0000313" key="2">
    <source>
        <dbReference type="Proteomes" id="UP001311915"/>
    </source>
</evidence>